<evidence type="ECO:0000313" key="2">
    <source>
        <dbReference type="EMBL" id="KAJ4919508.1"/>
    </source>
</evidence>
<dbReference type="EMBL" id="JAPTMU010000283">
    <property type="protein sequence ID" value="KAJ4919508.1"/>
    <property type="molecule type" value="Genomic_DNA"/>
</dbReference>
<reference evidence="2" key="1">
    <citation type="submission" date="2022-11" db="EMBL/GenBank/DDBJ databases">
        <title>Chromosome-level genome of Pogonophryne albipinna.</title>
        <authorList>
            <person name="Jo E."/>
        </authorList>
    </citation>
    <scope>NUCLEOTIDE SEQUENCE</scope>
    <source>
        <strain evidence="2">SGF0006</strain>
        <tissue evidence="2">Muscle</tissue>
    </source>
</reference>
<keyword evidence="3" id="KW-1185">Reference proteome</keyword>
<dbReference type="Proteomes" id="UP001219934">
    <property type="component" value="Unassembled WGS sequence"/>
</dbReference>
<organism evidence="2 3">
    <name type="scientific">Pogonophryne albipinna</name>
    <dbReference type="NCBI Taxonomy" id="1090488"/>
    <lineage>
        <taxon>Eukaryota</taxon>
        <taxon>Metazoa</taxon>
        <taxon>Chordata</taxon>
        <taxon>Craniata</taxon>
        <taxon>Vertebrata</taxon>
        <taxon>Euteleostomi</taxon>
        <taxon>Actinopterygii</taxon>
        <taxon>Neopterygii</taxon>
        <taxon>Teleostei</taxon>
        <taxon>Neoteleostei</taxon>
        <taxon>Acanthomorphata</taxon>
        <taxon>Eupercaria</taxon>
        <taxon>Perciformes</taxon>
        <taxon>Notothenioidei</taxon>
        <taxon>Pogonophryne</taxon>
    </lineage>
</organism>
<evidence type="ECO:0000256" key="1">
    <source>
        <dbReference type="SAM" id="MobiDB-lite"/>
    </source>
</evidence>
<name>A0AAD6A796_9TELE</name>
<dbReference type="AlphaFoldDB" id="A0AAD6A796"/>
<sequence>MDEQQDTIKHTSPPRAESSELAGLRRVAVPLRRLSIVAGERGGEQQRKEKNIWPIMGDGALEMLEPQIGCPLTFGGIND</sequence>
<accession>A0AAD6A796</accession>
<comment type="caution">
    <text evidence="2">The sequence shown here is derived from an EMBL/GenBank/DDBJ whole genome shotgun (WGS) entry which is preliminary data.</text>
</comment>
<protein>
    <submittedName>
        <fullName evidence="2">Uncharacterized protein</fullName>
    </submittedName>
</protein>
<gene>
    <name evidence="2" type="ORF">JOQ06_021816</name>
</gene>
<evidence type="ECO:0000313" key="3">
    <source>
        <dbReference type="Proteomes" id="UP001219934"/>
    </source>
</evidence>
<feature type="region of interest" description="Disordered" evidence="1">
    <location>
        <begin position="1"/>
        <end position="22"/>
    </location>
</feature>
<proteinExistence type="predicted"/>